<gene>
    <name evidence="1" type="ordered locus">Desku_1112</name>
</gene>
<dbReference type="EMBL" id="CP002770">
    <property type="protein sequence ID" value="AEG14699.1"/>
    <property type="molecule type" value="Genomic_DNA"/>
</dbReference>
<evidence type="ECO:0000313" key="2">
    <source>
        <dbReference type="Proteomes" id="UP000009229"/>
    </source>
</evidence>
<reference evidence="2" key="1">
    <citation type="submission" date="2011-05" db="EMBL/GenBank/DDBJ databases">
        <title>Complete sequence of Desulfotomaculum kuznetsovii DSM 6115.</title>
        <authorList>
            <person name="Lucas S."/>
            <person name="Han J."/>
            <person name="Lapidus A."/>
            <person name="Cheng J.-F."/>
            <person name="Goodwin L."/>
            <person name="Pitluck S."/>
            <person name="Peters L."/>
            <person name="Mikhailova N."/>
            <person name="Lu M."/>
            <person name="Saunders E."/>
            <person name="Han C."/>
            <person name="Tapia R."/>
            <person name="Land M."/>
            <person name="Hauser L."/>
            <person name="Kyrpides N."/>
            <person name="Ivanova N."/>
            <person name="Pagani I."/>
            <person name="Nazina T."/>
            <person name="Ivanova A."/>
            <person name="Parshina S."/>
            <person name="Kuever J."/>
            <person name="Muyzer G."/>
            <person name="Plugge C."/>
            <person name="Stams A."/>
            <person name="Woyke T."/>
        </authorList>
    </citation>
    <scope>NUCLEOTIDE SEQUENCE [LARGE SCALE GENOMIC DNA]</scope>
    <source>
        <strain evidence="2">DSM 6115 / VKM B-1805 / 17</strain>
    </source>
</reference>
<accession>A0AAU8P8S5</accession>
<dbReference type="Proteomes" id="UP000009229">
    <property type="component" value="Chromosome"/>
</dbReference>
<dbReference type="AlphaFoldDB" id="A0AAU8P8S5"/>
<sequence length="186" mass="20223">MALPTVLKLLELEDVKVFKMTADTDTAPTYDTAVDIPGITKIGIAPKVENKKLQGDSKLLDIYSKVTEVELDIEFAELSLDAMKVLVGGEVTTSGTTPNQVTTYSLKPDTATAPYFKLEGRWLYAGDGIGDAVVRFYKCKVSDISFEINDASGNFGTVRAKAFAIPCESNNAWFDIDVRESAQPLA</sequence>
<dbReference type="RefSeq" id="WP_013822214.1">
    <property type="nucleotide sequence ID" value="NC_015573.1"/>
</dbReference>
<protein>
    <submittedName>
        <fullName evidence="1">Phage major tail protein, phi13 family</fullName>
    </submittedName>
</protein>
<name>A0AAU8P8S5_DESK7</name>
<dbReference type="KEGG" id="dku:Desku_1112"/>
<evidence type="ECO:0000313" key="1">
    <source>
        <dbReference type="EMBL" id="AEG14699.1"/>
    </source>
</evidence>
<organism evidence="1 2">
    <name type="scientific">Desulfofundulus kuznetsovii (strain DSM 6115 / VKM B-1805 / 17)</name>
    <name type="common">Desulfotomaculum kuznetsovii</name>
    <dbReference type="NCBI Taxonomy" id="760568"/>
    <lineage>
        <taxon>Bacteria</taxon>
        <taxon>Bacillati</taxon>
        <taxon>Bacillota</taxon>
        <taxon>Clostridia</taxon>
        <taxon>Eubacteriales</taxon>
        <taxon>Peptococcaceae</taxon>
        <taxon>Desulfofundulus</taxon>
    </lineage>
</organism>
<proteinExistence type="predicted"/>
<keyword evidence="2" id="KW-1185">Reference proteome</keyword>